<accession>A0A3B0AYK8</accession>
<dbReference type="PANTHER" id="PTHR43586">
    <property type="entry name" value="CYSTEINE DESULFURASE"/>
    <property type="match status" value="1"/>
</dbReference>
<keyword evidence="2" id="KW-0808">Transferase</keyword>
<sequence length="404" mass="45424">MIASGGWIFLQICKREEVRRMYRRGGEKMEALIERSAFVGMEDRAWFYGGAESPPFRGMLDAVNAYVYNRSGGPTGRLRNSEAEQALRLNLAALLGGQPEHIALMSNASEAISMIAASFRFEPGDNVVIHDLEFPSGVLPWLHLKSSGVEVRVVPSRNWRITAEDLLARVDANTRIVVTSHVSYLSGVRIDYSHLYRELQQTDTLLLVDATQSLGVVPVRMDEADFIVASSYKWLMAGHGMGVLAINPQRTEQFEPRYVGWRSVEDMFSDTRFEQFRFFRDARRFEAGYPSYPTVYAMKAATDLLLSIGIDNISRHVLDLGSYLIQEMRRLGYESMTPEQPEQRAGNISFVCPDGERLADELMQQGTYVWGGDGRIRASIHFYNSSADVDKLTRQLAALAGKPA</sequence>
<dbReference type="AlphaFoldDB" id="A0A3B0AYK8"/>
<comment type="caution">
    <text evidence="2">The sequence shown here is derived from an EMBL/GenBank/DDBJ whole genome shotgun (WGS) entry which is preliminary data.</text>
</comment>
<evidence type="ECO:0000259" key="1">
    <source>
        <dbReference type="Pfam" id="PF00266"/>
    </source>
</evidence>
<evidence type="ECO:0000313" key="2">
    <source>
        <dbReference type="EMBL" id="RKN65480.1"/>
    </source>
</evidence>
<dbReference type="GO" id="GO:0008483">
    <property type="term" value="F:transaminase activity"/>
    <property type="evidence" value="ECO:0007669"/>
    <property type="project" value="UniProtKB-KW"/>
</dbReference>
<proteinExistence type="predicted"/>
<organism evidence="2 3">
    <name type="scientific">Paenibacillus ginsengarvi</name>
    <dbReference type="NCBI Taxonomy" id="400777"/>
    <lineage>
        <taxon>Bacteria</taxon>
        <taxon>Bacillati</taxon>
        <taxon>Bacillota</taxon>
        <taxon>Bacilli</taxon>
        <taxon>Bacillales</taxon>
        <taxon>Paenibacillaceae</taxon>
        <taxon>Paenibacillus</taxon>
    </lineage>
</organism>
<dbReference type="InterPro" id="IPR015424">
    <property type="entry name" value="PyrdxlP-dep_Trfase"/>
</dbReference>
<dbReference type="Pfam" id="PF00266">
    <property type="entry name" value="Aminotran_5"/>
    <property type="match status" value="1"/>
</dbReference>
<dbReference type="Gene3D" id="3.90.1150.10">
    <property type="entry name" value="Aspartate Aminotransferase, domain 1"/>
    <property type="match status" value="1"/>
</dbReference>
<dbReference type="Proteomes" id="UP000282311">
    <property type="component" value="Unassembled WGS sequence"/>
</dbReference>
<feature type="domain" description="Aminotransferase class V" evidence="1">
    <location>
        <begin position="81"/>
        <end position="392"/>
    </location>
</feature>
<name>A0A3B0AYK8_9BACL</name>
<dbReference type="InterPro" id="IPR015422">
    <property type="entry name" value="PyrdxlP-dep_Trfase_small"/>
</dbReference>
<dbReference type="InterPro" id="IPR015421">
    <property type="entry name" value="PyrdxlP-dep_Trfase_major"/>
</dbReference>
<dbReference type="EMBL" id="RBAH01000037">
    <property type="protein sequence ID" value="RKN65480.1"/>
    <property type="molecule type" value="Genomic_DNA"/>
</dbReference>
<keyword evidence="3" id="KW-1185">Reference proteome</keyword>
<dbReference type="InterPro" id="IPR000192">
    <property type="entry name" value="Aminotrans_V_dom"/>
</dbReference>
<evidence type="ECO:0000313" key="3">
    <source>
        <dbReference type="Proteomes" id="UP000282311"/>
    </source>
</evidence>
<reference evidence="2 3" key="1">
    <citation type="journal article" date="2007" name="Int. J. Syst. Evol. Microbiol.">
        <title>Paenibacillus ginsengarvi sp. nov., isolated from soil from ginseng cultivation.</title>
        <authorList>
            <person name="Yoon M.H."/>
            <person name="Ten L.N."/>
            <person name="Im W.T."/>
        </authorList>
    </citation>
    <scope>NUCLEOTIDE SEQUENCE [LARGE SCALE GENOMIC DNA]</scope>
    <source>
        <strain evidence="2 3">KCTC 13059</strain>
    </source>
</reference>
<keyword evidence="2" id="KW-0032">Aminotransferase</keyword>
<gene>
    <name evidence="2" type="ORF">D7M11_32490</name>
</gene>
<protein>
    <submittedName>
        <fullName evidence="2">Aminotransferase class V-fold PLP-dependent enzyme</fullName>
    </submittedName>
</protein>
<dbReference type="Gene3D" id="3.40.640.10">
    <property type="entry name" value="Type I PLP-dependent aspartate aminotransferase-like (Major domain)"/>
    <property type="match status" value="1"/>
</dbReference>
<dbReference type="SUPFAM" id="SSF53383">
    <property type="entry name" value="PLP-dependent transferases"/>
    <property type="match status" value="1"/>
</dbReference>
<dbReference type="PANTHER" id="PTHR43586:SF15">
    <property type="entry name" value="BLR3095 PROTEIN"/>
    <property type="match status" value="1"/>
</dbReference>